<keyword evidence="3" id="KW-1185">Reference proteome</keyword>
<evidence type="ECO:0000313" key="2">
    <source>
        <dbReference type="EMBL" id="CAE7236026.1"/>
    </source>
</evidence>
<accession>A0A812KTZ1</accession>
<organism evidence="2 3">
    <name type="scientific">Symbiodinium pilosum</name>
    <name type="common">Dinoflagellate</name>
    <dbReference type="NCBI Taxonomy" id="2952"/>
    <lineage>
        <taxon>Eukaryota</taxon>
        <taxon>Sar</taxon>
        <taxon>Alveolata</taxon>
        <taxon>Dinophyceae</taxon>
        <taxon>Suessiales</taxon>
        <taxon>Symbiodiniaceae</taxon>
        <taxon>Symbiodinium</taxon>
    </lineage>
</organism>
<evidence type="ECO:0000256" key="1">
    <source>
        <dbReference type="SAM" id="MobiDB-lite"/>
    </source>
</evidence>
<dbReference type="AlphaFoldDB" id="A0A812KTZ1"/>
<feature type="region of interest" description="Disordered" evidence="1">
    <location>
        <begin position="592"/>
        <end position="656"/>
    </location>
</feature>
<feature type="region of interest" description="Disordered" evidence="1">
    <location>
        <begin position="44"/>
        <end position="82"/>
    </location>
</feature>
<feature type="region of interest" description="Disordered" evidence="1">
    <location>
        <begin position="682"/>
        <end position="721"/>
    </location>
</feature>
<proteinExistence type="predicted"/>
<evidence type="ECO:0000313" key="3">
    <source>
        <dbReference type="Proteomes" id="UP000649617"/>
    </source>
</evidence>
<feature type="region of interest" description="Disordered" evidence="1">
    <location>
        <begin position="251"/>
        <end position="320"/>
    </location>
</feature>
<feature type="compositionally biased region" description="Basic and acidic residues" evidence="1">
    <location>
        <begin position="683"/>
        <end position="703"/>
    </location>
</feature>
<dbReference type="OrthoDB" id="441215at2759"/>
<feature type="compositionally biased region" description="Basic and acidic residues" evidence="1">
    <location>
        <begin position="281"/>
        <end position="300"/>
    </location>
</feature>
<dbReference type="EMBL" id="CAJNIZ010004792">
    <property type="protein sequence ID" value="CAE7236026.1"/>
    <property type="molecule type" value="Genomic_DNA"/>
</dbReference>
<gene>
    <name evidence="2" type="primary">rpsF</name>
    <name evidence="2" type="ORF">SPIL2461_LOCUS3830</name>
</gene>
<name>A0A812KTZ1_SYMPI</name>
<feature type="compositionally biased region" description="Basic and acidic residues" evidence="1">
    <location>
        <begin position="48"/>
        <end position="67"/>
    </location>
</feature>
<comment type="caution">
    <text evidence="2">The sequence shown here is derived from an EMBL/GenBank/DDBJ whole genome shotgun (WGS) entry which is preliminary data.</text>
</comment>
<sequence>MFLYSRGECKARALDEAADFEAKFLVFDTWIRFFDGEPLPAVCSQPAAKEEPEKDAEREAENEKDADQPEDEAASECPKETPKEVPRFAKYKRLKEALALFAERFGCDPFSSVVPALLKAAVELADESKSASQLPLPPQPKVAKPCRIRREPITEASDDVSPKEGAMSEATEQVPVDKAIHLSASDVYSLLANAALLNVQGFFDLQKLYLSSAKAAPQKILCLLAYFHLGLEVTCGREIVFERTASSDQAIRDFLPDPISPPDPEPKQDGGDLETQENAEAGEKTSQEATSDMKDVKEPLETAEPAEPAKPAEPVKPVEPAELDTKDEALDDSGNEGGQFPAVAFASDFATALDGCQGAVIILSSASSFGALADVKTPPEEVPLWEFPELLCSRLVLGSLPLADAQVAIVRGVRRVNSCTTEGPLLNLAEGPRLGAVLDIAVMDIQRHIDDRRFAIESLRHDATKWSTCIRCLAKDVLAVGHPPLIGVDRHWSYAMQLLSAGVSASSTALKLRYALSTEGYATAVASTELSPAQVKEAKHLEALTNRMASASSSWRPRDLLRLLALFPYARSSDSEKFHAFWTQRLRDKTLERGGCPTKSEVAGISSRQAELWPPEPVKEPSPEPPKPPKVEEPPPDASAPLAQSDDQKQSGWNSAPKQKEWGYYWKGHMEHKDYKYNHYRRDKTEDKRKRDTSRSRDRDRKAWKVSPETAQQKQEPESKEEVTLALKTQAEEFARPPQVTKAMFLVLLYLQHSRQLFKMLALRDGRCTEVSPAYLKRASSEPEEAVEVPGSKAATRKLTDSDCGIWQANRDKPGFAHHYEARLPEQESWLKEPAQLRRIFVGQC</sequence>
<reference evidence="2" key="1">
    <citation type="submission" date="2021-02" db="EMBL/GenBank/DDBJ databases">
        <authorList>
            <person name="Dougan E. K."/>
            <person name="Rhodes N."/>
            <person name="Thang M."/>
            <person name="Chan C."/>
        </authorList>
    </citation>
    <scope>NUCLEOTIDE SEQUENCE</scope>
</reference>
<feature type="compositionally biased region" description="Basic and acidic residues" evidence="1">
    <location>
        <begin position="617"/>
        <end position="633"/>
    </location>
</feature>
<protein>
    <submittedName>
        <fullName evidence="2">RpsF protein</fullName>
    </submittedName>
</protein>
<dbReference type="Proteomes" id="UP000649617">
    <property type="component" value="Unassembled WGS sequence"/>
</dbReference>